<dbReference type="PANTHER" id="PTHR22911">
    <property type="entry name" value="ACYL-MALONYL CONDENSING ENZYME-RELATED"/>
    <property type="match status" value="1"/>
</dbReference>
<dbReference type="InterPro" id="IPR000620">
    <property type="entry name" value="EamA_dom"/>
</dbReference>
<keyword evidence="9" id="KW-1185">Reference proteome</keyword>
<evidence type="ECO:0000259" key="7">
    <source>
        <dbReference type="Pfam" id="PF00892"/>
    </source>
</evidence>
<gene>
    <name evidence="8" type="ORF">JSE7799_02095</name>
</gene>
<feature type="domain" description="EamA" evidence="7">
    <location>
        <begin position="6"/>
        <end position="127"/>
    </location>
</feature>
<protein>
    <submittedName>
        <fullName evidence="8">Carboxylate/amino acid/amine transporter</fullName>
    </submittedName>
</protein>
<evidence type="ECO:0000256" key="5">
    <source>
        <dbReference type="ARBA" id="ARBA00023136"/>
    </source>
</evidence>
<keyword evidence="5 6" id="KW-0472">Membrane</keyword>
<dbReference type="AlphaFoldDB" id="A0A0M7B9G8"/>
<dbReference type="Proteomes" id="UP000049455">
    <property type="component" value="Unassembled WGS sequence"/>
</dbReference>
<evidence type="ECO:0000256" key="2">
    <source>
        <dbReference type="ARBA" id="ARBA00009853"/>
    </source>
</evidence>
<dbReference type="EMBL" id="CYPR01000140">
    <property type="protein sequence ID" value="CUH39370.1"/>
    <property type="molecule type" value="Genomic_DNA"/>
</dbReference>
<comment type="similarity">
    <text evidence="2">Belongs to the drug/metabolite transporter (DMT) superfamily. 10 TMS drug/metabolite exporter (DME) (TC 2.A.7.3) family.</text>
</comment>
<comment type="subcellular location">
    <subcellularLocation>
        <location evidence="1">Membrane</location>
        <topology evidence="1">Multi-pass membrane protein</topology>
    </subcellularLocation>
</comment>
<reference evidence="8 9" key="1">
    <citation type="submission" date="2015-09" db="EMBL/GenBank/DDBJ databases">
        <authorList>
            <person name="Jackson K.R."/>
            <person name="Lunt B.L."/>
            <person name="Fisher J.N.B."/>
            <person name="Gardner A.V."/>
            <person name="Bailey M.E."/>
            <person name="Deus L.M."/>
            <person name="Earl A.S."/>
            <person name="Gibby P.D."/>
            <person name="Hartmann K.A."/>
            <person name="Liu J.E."/>
            <person name="Manci A.M."/>
            <person name="Nielsen D.A."/>
            <person name="Solomon M.B."/>
            <person name="Breakwell D.P."/>
            <person name="Burnett S.H."/>
            <person name="Grose J.H."/>
        </authorList>
    </citation>
    <scope>NUCLEOTIDE SEQUENCE [LARGE SCALE GENOMIC DNA]</scope>
    <source>
        <strain evidence="8 9">CECT 7799</strain>
    </source>
</reference>
<keyword evidence="4 6" id="KW-1133">Transmembrane helix</keyword>
<evidence type="ECO:0000256" key="6">
    <source>
        <dbReference type="SAM" id="Phobius"/>
    </source>
</evidence>
<evidence type="ECO:0000313" key="8">
    <source>
        <dbReference type="EMBL" id="CUH39370.1"/>
    </source>
</evidence>
<dbReference type="GO" id="GO:0016020">
    <property type="term" value="C:membrane"/>
    <property type="evidence" value="ECO:0007669"/>
    <property type="project" value="UniProtKB-SubCell"/>
</dbReference>
<keyword evidence="3 6" id="KW-0812">Transmembrane</keyword>
<feature type="transmembrane region" description="Helical" evidence="6">
    <location>
        <begin position="28"/>
        <end position="47"/>
    </location>
</feature>
<dbReference type="SUPFAM" id="SSF103481">
    <property type="entry name" value="Multidrug resistance efflux transporter EmrE"/>
    <property type="match status" value="2"/>
</dbReference>
<accession>A0A0M7B9G8</accession>
<dbReference type="STRING" id="313367.JSE7799_02095"/>
<name>A0A0M7B9G8_9RHOB</name>
<dbReference type="OrthoDB" id="9810329at2"/>
<organism evidence="8 9">
    <name type="scientific">Jannaschia seosinensis</name>
    <dbReference type="NCBI Taxonomy" id="313367"/>
    <lineage>
        <taxon>Bacteria</taxon>
        <taxon>Pseudomonadati</taxon>
        <taxon>Pseudomonadota</taxon>
        <taxon>Alphaproteobacteria</taxon>
        <taxon>Rhodobacterales</taxon>
        <taxon>Roseobacteraceae</taxon>
        <taxon>Jannaschia</taxon>
    </lineage>
</organism>
<proteinExistence type="inferred from homology"/>
<dbReference type="Pfam" id="PF00892">
    <property type="entry name" value="EamA"/>
    <property type="match status" value="2"/>
</dbReference>
<feature type="transmembrane region" description="Helical" evidence="6">
    <location>
        <begin position="112"/>
        <end position="132"/>
    </location>
</feature>
<evidence type="ECO:0000256" key="1">
    <source>
        <dbReference type="ARBA" id="ARBA00004141"/>
    </source>
</evidence>
<evidence type="ECO:0000256" key="4">
    <source>
        <dbReference type="ARBA" id="ARBA00022989"/>
    </source>
</evidence>
<feature type="transmembrane region" description="Helical" evidence="6">
    <location>
        <begin position="138"/>
        <end position="156"/>
    </location>
</feature>
<dbReference type="PANTHER" id="PTHR22911:SF6">
    <property type="entry name" value="SOLUTE CARRIER FAMILY 35 MEMBER G1"/>
    <property type="match status" value="1"/>
</dbReference>
<sequence>MGGSIASFTTMAIGGREVAGALDTFEIMLYRSVTGFVVIVAAILLTGRRHEITTRNLPLQVLRNATHFTGQNLWFLAIALAPLAQVFALEFTSPLWVLLLAPLILGEHVRRVQILVAIIGFGGVLLVAQPFAATPSPGLLWAGLAAVAFAITNLFTRRLTRDETVLGIMFWLTALQLLMGLVCAGFDGDIAWPGPTLLPWTFAIGLAGLSAHFCLTNALRLAPASTVMPIDFARLPIIAIVGALLYAEALDPLVLLGGGVILGSAWANLRLARPAALPAST</sequence>
<feature type="transmembrane region" description="Helical" evidence="6">
    <location>
        <begin position="168"/>
        <end position="188"/>
    </location>
</feature>
<evidence type="ECO:0000256" key="3">
    <source>
        <dbReference type="ARBA" id="ARBA00022692"/>
    </source>
</evidence>
<dbReference type="InterPro" id="IPR037185">
    <property type="entry name" value="EmrE-like"/>
</dbReference>
<feature type="transmembrane region" description="Helical" evidence="6">
    <location>
        <begin position="200"/>
        <end position="219"/>
    </location>
</feature>
<feature type="transmembrane region" description="Helical" evidence="6">
    <location>
        <begin position="231"/>
        <end position="247"/>
    </location>
</feature>
<feature type="domain" description="EamA" evidence="7">
    <location>
        <begin position="137"/>
        <end position="266"/>
    </location>
</feature>
<evidence type="ECO:0000313" key="9">
    <source>
        <dbReference type="Proteomes" id="UP000049455"/>
    </source>
</evidence>